<proteinExistence type="predicted"/>
<name>A0A0D5LTI1_MAREN</name>
<reference evidence="2 3" key="1">
    <citation type="journal article" date="2015" name="Genome Announc.">
        <title>Complete genome sequence of Martelella endophytica YC6887, which has antifungal activity associated with a halophyte.</title>
        <authorList>
            <person name="Khan A."/>
            <person name="Khan H."/>
            <person name="Chung E.J."/>
            <person name="Hossain M.T."/>
            <person name="Chung Y.R."/>
        </authorList>
    </citation>
    <scope>NUCLEOTIDE SEQUENCE [LARGE SCALE GENOMIC DNA]</scope>
    <source>
        <strain evidence="2">YC6887</strain>
    </source>
</reference>
<evidence type="ECO:0000259" key="1">
    <source>
        <dbReference type="Pfam" id="PF13767"/>
    </source>
</evidence>
<evidence type="ECO:0000313" key="2">
    <source>
        <dbReference type="EMBL" id="AJY47072.1"/>
    </source>
</evidence>
<dbReference type="Pfam" id="PF13767">
    <property type="entry name" value="DUF4168"/>
    <property type="match status" value="1"/>
</dbReference>
<dbReference type="EMBL" id="CP010803">
    <property type="protein sequence ID" value="AJY47072.1"/>
    <property type="molecule type" value="Genomic_DNA"/>
</dbReference>
<gene>
    <name evidence="2" type="ORF">TM49_17580</name>
</gene>
<dbReference type="HOGENOM" id="CLU_1446069_0_0_5"/>
<dbReference type="AlphaFoldDB" id="A0A0D5LTI1"/>
<dbReference type="Proteomes" id="UP000032611">
    <property type="component" value="Chromosome"/>
</dbReference>
<dbReference type="KEGG" id="mey:TM49_17580"/>
<keyword evidence="3" id="KW-1185">Reference proteome</keyword>
<evidence type="ECO:0000313" key="3">
    <source>
        <dbReference type="Proteomes" id="UP000032611"/>
    </source>
</evidence>
<organism evidence="2 3">
    <name type="scientific">Martelella endophytica</name>
    <dbReference type="NCBI Taxonomy" id="1486262"/>
    <lineage>
        <taxon>Bacteria</taxon>
        <taxon>Pseudomonadati</taxon>
        <taxon>Pseudomonadota</taxon>
        <taxon>Alphaproteobacteria</taxon>
        <taxon>Hyphomicrobiales</taxon>
        <taxon>Aurantimonadaceae</taxon>
        <taxon>Martelella</taxon>
    </lineage>
</organism>
<dbReference type="InterPro" id="IPR025433">
    <property type="entry name" value="DUF4168"/>
</dbReference>
<dbReference type="STRING" id="1486262.TM49_17580"/>
<feature type="domain" description="DUF4168" evidence="1">
    <location>
        <begin position="105"/>
        <end position="179"/>
    </location>
</feature>
<accession>A0A0D5LTI1</accession>
<protein>
    <recommendedName>
        <fullName evidence="1">DUF4168 domain-containing protein</fullName>
    </recommendedName>
</protein>
<sequence>MSFLQTGAGGETFQRKFRFFFWNECGAVSVRYAANTANRSHGGGERSPPHNERIKMTYAIRNRIVAPMIAIAALALPATSAFAQQAEATPPAAPGWEQKPAIDAATVDNFAKASVEVREVLIKWAPQIEKAQSDDQVQQLRQQQQVELVAALDANDLDVGTYNAVIQAANSDPALAQEIQEKQMQLR</sequence>
<dbReference type="PATRIC" id="fig|1486262.3.peg.3638"/>